<keyword evidence="4" id="KW-1185">Reference proteome</keyword>
<dbReference type="Gene3D" id="3.30.2040.10">
    <property type="entry name" value="PSTPO5379-like domain"/>
    <property type="match status" value="1"/>
</dbReference>
<name>G3B873_CANTC</name>
<keyword evidence="2" id="KW-0456">Lyase</keyword>
<dbReference type="SUPFAM" id="SSF160920">
    <property type="entry name" value="PSTPO5379-like"/>
    <property type="match status" value="1"/>
</dbReference>
<dbReference type="PIRSF" id="PIRSF029755">
    <property type="entry name" value="UCP029755"/>
    <property type="match status" value="1"/>
</dbReference>
<dbReference type="GO" id="GO:0006536">
    <property type="term" value="P:glutamate metabolic process"/>
    <property type="evidence" value="ECO:0007669"/>
    <property type="project" value="TreeGrafter"/>
</dbReference>
<evidence type="ECO:0000256" key="2">
    <source>
        <dbReference type="ARBA" id="ARBA00023239"/>
    </source>
</evidence>
<comment type="similarity">
    <text evidence="1">Belongs to the D-glutamate cyclase family.</text>
</comment>
<gene>
    <name evidence="3" type="ORF">CANTEDRAFT_108689</name>
</gene>
<dbReference type="GeneID" id="18246054"/>
<dbReference type="PANTHER" id="PTHR32022:SF10">
    <property type="entry name" value="D-GLUTAMATE CYCLASE, MITOCHONDRIAL"/>
    <property type="match status" value="1"/>
</dbReference>
<evidence type="ECO:0000256" key="1">
    <source>
        <dbReference type="ARBA" id="ARBA00007896"/>
    </source>
</evidence>
<dbReference type="eggNOG" id="ENOG502QV7A">
    <property type="taxonomic scope" value="Eukaryota"/>
</dbReference>
<sequence>MQSKAQEFRLQCRRGDFNSHTSGSCAGFAQANLIILPNVLAKDFEDLCFRNPVPCPLLSKIPKPTVVEDKRIINGEDFDIRTDLPKYNIYKDGKFVGEKSDVTQEWTEDHVGFLIGCSFSFENELSAQGFTPKHQKEGKNVSMYITTKYLNAAGVFVKCPYVVSMRPYKVDDLENVRDISRQFRKTHGEPIDWGYEAVKRLGISDIKKPEFGDAIEIADNEIPVFWACGVTPQAAIRALGDKAKGIVMGHSPGHMLILDLTDSKAKNL</sequence>
<evidence type="ECO:0000313" key="3">
    <source>
        <dbReference type="EMBL" id="EGV61705.1"/>
    </source>
</evidence>
<dbReference type="STRING" id="590646.G3B873"/>
<accession>G3B873</accession>
<dbReference type="Pfam" id="PF07286">
    <property type="entry name" value="D-Glu_cyclase"/>
    <property type="match status" value="1"/>
</dbReference>
<protein>
    <submittedName>
        <fullName evidence="3">DUF1445-domain-containing protein</fullName>
    </submittedName>
</protein>
<dbReference type="InterPro" id="IPR038021">
    <property type="entry name" value="Putative_hydro-lyase"/>
</dbReference>
<dbReference type="InterPro" id="IPR009906">
    <property type="entry name" value="D-Glu_cyclase"/>
</dbReference>
<dbReference type="FunFam" id="3.30.2040.10:FF:000001">
    <property type="entry name" value="D-glutamate cyclase, mitochondrial"/>
    <property type="match status" value="1"/>
</dbReference>
<dbReference type="RefSeq" id="XP_006687875.1">
    <property type="nucleotide sequence ID" value="XM_006687812.1"/>
</dbReference>
<dbReference type="Gene3D" id="3.40.1640.10">
    <property type="entry name" value="PSTPO5379-like"/>
    <property type="match status" value="1"/>
</dbReference>
<organism evidence="4">
    <name type="scientific">Candida tenuis (strain ATCC 10573 / BCRC 21748 / CBS 615 / JCM 9827 / NBRC 10315 / NRRL Y-1498 / VKM Y-70)</name>
    <name type="common">Yeast</name>
    <name type="synonym">Yamadazyma tenuis</name>
    <dbReference type="NCBI Taxonomy" id="590646"/>
    <lineage>
        <taxon>Eukaryota</taxon>
        <taxon>Fungi</taxon>
        <taxon>Dikarya</taxon>
        <taxon>Ascomycota</taxon>
        <taxon>Saccharomycotina</taxon>
        <taxon>Pichiomycetes</taxon>
        <taxon>Debaryomycetaceae</taxon>
        <taxon>Yamadazyma</taxon>
    </lineage>
</organism>
<reference evidence="3 4" key="1">
    <citation type="journal article" date="2011" name="Proc. Natl. Acad. Sci. U.S.A.">
        <title>Comparative genomics of xylose-fermenting fungi for enhanced biofuel production.</title>
        <authorList>
            <person name="Wohlbach D.J."/>
            <person name="Kuo A."/>
            <person name="Sato T.K."/>
            <person name="Potts K.M."/>
            <person name="Salamov A.A."/>
            <person name="LaButti K.M."/>
            <person name="Sun H."/>
            <person name="Clum A."/>
            <person name="Pangilinan J.L."/>
            <person name="Lindquist E.A."/>
            <person name="Lucas S."/>
            <person name="Lapidus A."/>
            <person name="Jin M."/>
            <person name="Gunawan C."/>
            <person name="Balan V."/>
            <person name="Dale B.E."/>
            <person name="Jeffries T.W."/>
            <person name="Zinkel R."/>
            <person name="Barry K.W."/>
            <person name="Grigoriev I.V."/>
            <person name="Gasch A.P."/>
        </authorList>
    </citation>
    <scope>NUCLEOTIDE SEQUENCE [LARGE SCALE GENOMIC DNA]</scope>
    <source>
        <strain evidence="4">ATCC 10573 / BCRC 21748 / CBS 615 / JCM 9827 / NBRC 10315 / NRRL Y-1498 / VKM Y-70</strain>
    </source>
</reference>
<evidence type="ECO:0000313" key="4">
    <source>
        <dbReference type="Proteomes" id="UP000000707"/>
    </source>
</evidence>
<dbReference type="GO" id="GO:0047820">
    <property type="term" value="F:D-glutamate cyclase activity"/>
    <property type="evidence" value="ECO:0007669"/>
    <property type="project" value="TreeGrafter"/>
</dbReference>
<dbReference type="EMBL" id="GL996527">
    <property type="protein sequence ID" value="EGV61705.1"/>
    <property type="molecule type" value="Genomic_DNA"/>
</dbReference>
<dbReference type="PANTHER" id="PTHR32022">
    <property type="entry name" value="D-GLUTAMATE CYCLASE, MITOCHONDRIAL"/>
    <property type="match status" value="1"/>
</dbReference>
<dbReference type="InterPro" id="IPR016938">
    <property type="entry name" value="UPF0317"/>
</dbReference>
<proteinExistence type="inferred from homology"/>
<dbReference type="AlphaFoldDB" id="G3B873"/>
<dbReference type="HOGENOM" id="CLU_059759_0_0_1"/>
<dbReference type="KEGG" id="cten:18246054"/>
<dbReference type="Proteomes" id="UP000000707">
    <property type="component" value="Unassembled WGS sequence"/>
</dbReference>
<dbReference type="OrthoDB" id="10262538at2759"/>